<evidence type="ECO:0000259" key="2">
    <source>
        <dbReference type="Pfam" id="PF05118"/>
    </source>
</evidence>
<evidence type="ECO:0000256" key="1">
    <source>
        <dbReference type="SAM" id="MobiDB-lite"/>
    </source>
</evidence>
<feature type="compositionally biased region" description="Low complexity" evidence="1">
    <location>
        <begin position="141"/>
        <end position="158"/>
    </location>
</feature>
<organism evidence="3 4">
    <name type="scientific">Prorocentrum cordatum</name>
    <dbReference type="NCBI Taxonomy" id="2364126"/>
    <lineage>
        <taxon>Eukaryota</taxon>
        <taxon>Sar</taxon>
        <taxon>Alveolata</taxon>
        <taxon>Dinophyceae</taxon>
        <taxon>Prorocentrales</taxon>
        <taxon>Prorocentraceae</taxon>
        <taxon>Prorocentrum</taxon>
    </lineage>
</organism>
<feature type="compositionally biased region" description="Pro residues" evidence="1">
    <location>
        <begin position="330"/>
        <end position="339"/>
    </location>
</feature>
<gene>
    <name evidence="3" type="ORF">PCOR1329_LOCUS42132</name>
</gene>
<feature type="region of interest" description="Disordered" evidence="1">
    <location>
        <begin position="305"/>
        <end position="380"/>
    </location>
</feature>
<feature type="region of interest" description="Disordered" evidence="1">
    <location>
        <begin position="140"/>
        <end position="167"/>
    </location>
</feature>
<sequence length="471" mass="49039">MSPPAGKTFASVMASAAVERWLRPMKTKGAASGLLLRVCATFWRVQSRQHLVDAPTRPVGAEVRLRADGAMAVRLTIAQLRDIRNEAPPLVAFAAAKWIASGWTGAARVVAIHGHAPDLAARGVRLAAAEILRAGDGGPPGLREAAARGARPAARAVPTSPRRPGGRRLAAAAIGCTGTDERGLGQEWGPGGVRPSARVRALRAAGASVCCLAPAGRPAQLAPARRGPPLPADSGRAARARQPAPARPRGLAARRAGGAAAAGGARGQADFWGLAETALAGKGVRRGGVGLRRFWDFVDHNAELRPLPPEHAKRGQKHNPSPVLSGDPPRAVPQPPPLRGPDGVAGRPLRGAAQRALGAAVRGVPRPGRRGLERAQPARVRPAERLLHGAKPHLPHVAAFVEHLRSEGMLPPESMSLLRQAPGTGLEPHTDCLNMVSCCHVGLSVPSGGEVPWIDRRSPGSHRAGRRPLAP</sequence>
<feature type="domain" description="Aspartyl/asparaginy/proline hydroxylase" evidence="2">
    <location>
        <begin position="390"/>
        <end position="448"/>
    </location>
</feature>
<feature type="compositionally biased region" description="Basic residues" evidence="1">
    <location>
        <begin position="459"/>
        <end position="471"/>
    </location>
</feature>
<protein>
    <recommendedName>
        <fullName evidence="2">Aspartyl/asparaginy/proline hydroxylase domain-containing protein</fullName>
    </recommendedName>
</protein>
<feature type="compositionally biased region" description="Low complexity" evidence="1">
    <location>
        <begin position="345"/>
        <end position="366"/>
    </location>
</feature>
<evidence type="ECO:0000313" key="3">
    <source>
        <dbReference type="EMBL" id="CAK0849452.1"/>
    </source>
</evidence>
<dbReference type="EMBL" id="CAUYUJ010015060">
    <property type="protein sequence ID" value="CAK0849452.1"/>
    <property type="molecule type" value="Genomic_DNA"/>
</dbReference>
<dbReference type="Pfam" id="PF05118">
    <property type="entry name" value="Asp_Arg_Hydrox"/>
    <property type="match status" value="1"/>
</dbReference>
<dbReference type="Proteomes" id="UP001189429">
    <property type="component" value="Unassembled WGS sequence"/>
</dbReference>
<feature type="compositionally biased region" description="Low complexity" evidence="1">
    <location>
        <begin position="235"/>
        <end position="257"/>
    </location>
</feature>
<proteinExistence type="predicted"/>
<feature type="region of interest" description="Disordered" evidence="1">
    <location>
        <begin position="219"/>
        <end position="257"/>
    </location>
</feature>
<feature type="region of interest" description="Disordered" evidence="1">
    <location>
        <begin position="450"/>
        <end position="471"/>
    </location>
</feature>
<reference evidence="3" key="1">
    <citation type="submission" date="2023-10" db="EMBL/GenBank/DDBJ databases">
        <authorList>
            <person name="Chen Y."/>
            <person name="Shah S."/>
            <person name="Dougan E. K."/>
            <person name="Thang M."/>
            <person name="Chan C."/>
        </authorList>
    </citation>
    <scope>NUCLEOTIDE SEQUENCE [LARGE SCALE GENOMIC DNA]</scope>
</reference>
<accession>A0ABN9TTG3</accession>
<evidence type="ECO:0000313" key="4">
    <source>
        <dbReference type="Proteomes" id="UP001189429"/>
    </source>
</evidence>
<dbReference type="InterPro" id="IPR007803">
    <property type="entry name" value="Asp/Arg/Pro-Hydrxlase"/>
</dbReference>
<keyword evidence="4" id="KW-1185">Reference proteome</keyword>
<name>A0ABN9TTG3_9DINO</name>
<comment type="caution">
    <text evidence="3">The sequence shown here is derived from an EMBL/GenBank/DDBJ whole genome shotgun (WGS) entry which is preliminary data.</text>
</comment>